<dbReference type="AlphaFoldDB" id="A0A1F6BL93"/>
<evidence type="ECO:0000313" key="3">
    <source>
        <dbReference type="Proteomes" id="UP000176273"/>
    </source>
</evidence>
<feature type="signal peptide" evidence="1">
    <location>
        <begin position="1"/>
        <end position="22"/>
    </location>
</feature>
<name>A0A1F6BL93_9BACT</name>
<evidence type="ECO:0000313" key="2">
    <source>
        <dbReference type="EMBL" id="OGG37623.1"/>
    </source>
</evidence>
<protein>
    <recommendedName>
        <fullName evidence="4">Copper amine oxidase-like N-terminal domain-containing protein</fullName>
    </recommendedName>
</protein>
<sequence length="384" mass="42153">MKNLTVLLLAGLVLFTPLAALAETSSGAGSGSVSICRMSDSLMEEYNKLILELREKGTDTVRAEEITRKITSLKQEIEKQRGECTETIVPQQVMVDRPTVISVNRCGEVAQWETKIAYYKKLALLSDADLKNESFSREDVEKTLRELMAGAEKVRAQCSTQSNATDAQPVTETVKPVTVESGEEISAYYKEKLERVVSARDGDEKQIADLKTLRNEIDELITKLIKGKKEFGGDELGTLVTEVKVSKGEIKADNVAVEATGKKIFTNMGGSAVSVEPTASQVLILDKGLEVNAKEVTIKENKISVGNIEVKLPASMVAEKLNLTPKSVELREENEKAIYSIKVEESRKLFGFIPLNIEKTVTADAGNGDELGQTLPWYAFLTTK</sequence>
<dbReference type="STRING" id="1798468.A2110_00570"/>
<accession>A0A1F6BL93</accession>
<proteinExistence type="predicted"/>
<dbReference type="Proteomes" id="UP000176273">
    <property type="component" value="Unassembled WGS sequence"/>
</dbReference>
<gene>
    <name evidence="2" type="ORF">A2110_00570</name>
</gene>
<evidence type="ECO:0000256" key="1">
    <source>
        <dbReference type="SAM" id="SignalP"/>
    </source>
</evidence>
<evidence type="ECO:0008006" key="4">
    <source>
        <dbReference type="Google" id="ProtNLM"/>
    </source>
</evidence>
<feature type="chain" id="PRO_5009523114" description="Copper amine oxidase-like N-terminal domain-containing protein" evidence="1">
    <location>
        <begin position="23"/>
        <end position="384"/>
    </location>
</feature>
<reference evidence="2 3" key="1">
    <citation type="journal article" date="2016" name="Nat. Commun.">
        <title>Thousands of microbial genomes shed light on interconnected biogeochemical processes in an aquifer system.</title>
        <authorList>
            <person name="Anantharaman K."/>
            <person name="Brown C.T."/>
            <person name="Hug L.A."/>
            <person name="Sharon I."/>
            <person name="Castelle C.J."/>
            <person name="Probst A.J."/>
            <person name="Thomas B.C."/>
            <person name="Singh A."/>
            <person name="Wilkins M.J."/>
            <person name="Karaoz U."/>
            <person name="Brodie E.L."/>
            <person name="Williams K.H."/>
            <person name="Hubbard S.S."/>
            <person name="Banfield J.F."/>
        </authorList>
    </citation>
    <scope>NUCLEOTIDE SEQUENCE [LARGE SCALE GENOMIC DNA]</scope>
</reference>
<comment type="caution">
    <text evidence="2">The sequence shown here is derived from an EMBL/GenBank/DDBJ whole genome shotgun (WGS) entry which is preliminary data.</text>
</comment>
<keyword evidence="1" id="KW-0732">Signal</keyword>
<organism evidence="2 3">
    <name type="scientific">Candidatus Jorgensenbacteria bacterium GWA1_54_12</name>
    <dbReference type="NCBI Taxonomy" id="1798468"/>
    <lineage>
        <taxon>Bacteria</taxon>
        <taxon>Candidatus Joergenseniibacteriota</taxon>
    </lineage>
</organism>
<dbReference type="EMBL" id="MFKH01000006">
    <property type="protein sequence ID" value="OGG37623.1"/>
    <property type="molecule type" value="Genomic_DNA"/>
</dbReference>